<evidence type="ECO:0000313" key="1">
    <source>
        <dbReference type="EMBL" id="GGB67332.1"/>
    </source>
</evidence>
<dbReference type="RefSeq" id="WP_188619568.1">
    <property type="nucleotide sequence ID" value="NZ_BMJE01000001.1"/>
</dbReference>
<reference evidence="2" key="1">
    <citation type="journal article" date="2019" name="Int. J. Syst. Evol. Microbiol.">
        <title>The Global Catalogue of Microorganisms (GCM) 10K type strain sequencing project: providing services to taxonomists for standard genome sequencing and annotation.</title>
        <authorList>
            <consortium name="The Broad Institute Genomics Platform"/>
            <consortium name="The Broad Institute Genome Sequencing Center for Infectious Disease"/>
            <person name="Wu L."/>
            <person name="Ma J."/>
        </authorList>
    </citation>
    <scope>NUCLEOTIDE SEQUENCE [LARGE SCALE GENOMIC DNA]</scope>
    <source>
        <strain evidence="2">CGMCC 1.15461</strain>
    </source>
</reference>
<dbReference type="Proteomes" id="UP000615760">
    <property type="component" value="Unassembled WGS sequence"/>
</dbReference>
<dbReference type="EMBL" id="BMJE01000001">
    <property type="protein sequence ID" value="GGB67332.1"/>
    <property type="molecule type" value="Genomic_DNA"/>
</dbReference>
<sequence>MHFSKQEKYQTERVNNLTERVTGLKDSLAVTTDLMQRADYFSIEQNLNARNYFRGEYDIDELAIKITDAVFAKNKNEEGNPLINYPKMGEKPFIINKIKILNNRWIIADFTDGKAWGEVLIKYFIEENGDVTFETIETLLHANTIMR</sequence>
<evidence type="ECO:0000313" key="2">
    <source>
        <dbReference type="Proteomes" id="UP000615760"/>
    </source>
</evidence>
<organism evidence="1 2">
    <name type="scientific">Flavobacterium suaedae</name>
    <dbReference type="NCBI Taxonomy" id="1767027"/>
    <lineage>
        <taxon>Bacteria</taxon>
        <taxon>Pseudomonadati</taxon>
        <taxon>Bacteroidota</taxon>
        <taxon>Flavobacteriia</taxon>
        <taxon>Flavobacteriales</taxon>
        <taxon>Flavobacteriaceae</taxon>
        <taxon>Flavobacterium</taxon>
    </lineage>
</organism>
<protein>
    <recommendedName>
        <fullName evidence="3">Hydrolase</fullName>
    </recommendedName>
</protein>
<keyword evidence="2" id="KW-1185">Reference proteome</keyword>
<proteinExistence type="predicted"/>
<gene>
    <name evidence="1" type="ORF">GCM10007424_04160</name>
</gene>
<accession>A0ABQ1JHK4</accession>
<evidence type="ECO:0008006" key="3">
    <source>
        <dbReference type="Google" id="ProtNLM"/>
    </source>
</evidence>
<comment type="caution">
    <text evidence="1">The sequence shown here is derived from an EMBL/GenBank/DDBJ whole genome shotgun (WGS) entry which is preliminary data.</text>
</comment>
<name>A0ABQ1JHK4_9FLAO</name>